<evidence type="ECO:0000256" key="1">
    <source>
        <dbReference type="ARBA" id="ARBA00022491"/>
    </source>
</evidence>
<dbReference type="InterPro" id="IPR021153">
    <property type="entry name" value="HrcA_C"/>
</dbReference>
<evidence type="ECO:0000256" key="2">
    <source>
        <dbReference type="ARBA" id="ARBA00023015"/>
    </source>
</evidence>
<organism evidence="5">
    <name type="scientific">marine metagenome</name>
    <dbReference type="NCBI Taxonomy" id="408172"/>
    <lineage>
        <taxon>unclassified sequences</taxon>
        <taxon>metagenomes</taxon>
        <taxon>ecological metagenomes</taxon>
    </lineage>
</organism>
<keyword evidence="3" id="KW-0804">Transcription</keyword>
<feature type="domain" description="Heat-inducible transcription repressor HrcA C-terminal" evidence="4">
    <location>
        <begin position="54"/>
        <end position="122"/>
    </location>
</feature>
<dbReference type="Pfam" id="PF01628">
    <property type="entry name" value="HrcA"/>
    <property type="match status" value="1"/>
</dbReference>
<keyword evidence="2" id="KW-0805">Transcription regulation</keyword>
<evidence type="ECO:0000313" key="5">
    <source>
        <dbReference type="EMBL" id="SVC92089.1"/>
    </source>
</evidence>
<keyword evidence="1" id="KW-0678">Repressor</keyword>
<protein>
    <recommendedName>
        <fullName evidence="4">Heat-inducible transcription repressor HrcA C-terminal domain-containing protein</fullName>
    </recommendedName>
</protein>
<dbReference type="SUPFAM" id="SSF55781">
    <property type="entry name" value="GAF domain-like"/>
    <property type="match status" value="1"/>
</dbReference>
<evidence type="ECO:0000259" key="4">
    <source>
        <dbReference type="Pfam" id="PF01628"/>
    </source>
</evidence>
<evidence type="ECO:0000256" key="3">
    <source>
        <dbReference type="ARBA" id="ARBA00023163"/>
    </source>
</evidence>
<dbReference type="GO" id="GO:0045892">
    <property type="term" value="P:negative regulation of DNA-templated transcription"/>
    <property type="evidence" value="ECO:0007669"/>
    <property type="project" value="TreeGrafter"/>
</dbReference>
<dbReference type="PANTHER" id="PTHR34824:SF1">
    <property type="entry name" value="HEAT-INDUCIBLE TRANSCRIPTION REPRESSOR HRCA"/>
    <property type="match status" value="1"/>
</dbReference>
<dbReference type="GO" id="GO:0003677">
    <property type="term" value="F:DNA binding"/>
    <property type="evidence" value="ECO:0007669"/>
    <property type="project" value="InterPro"/>
</dbReference>
<dbReference type="AlphaFoldDB" id="A0A382R2X1"/>
<gene>
    <name evidence="5" type="ORF">METZ01_LOCUS344943</name>
</gene>
<dbReference type="InterPro" id="IPR029016">
    <property type="entry name" value="GAF-like_dom_sf"/>
</dbReference>
<name>A0A382R2X1_9ZZZZ</name>
<accession>A0A382R2X1</accession>
<dbReference type="InterPro" id="IPR002571">
    <property type="entry name" value="HrcA"/>
</dbReference>
<dbReference type="PANTHER" id="PTHR34824">
    <property type="entry name" value="HEAT-INDUCIBLE TRANSCRIPTION REPRESSOR HRCA"/>
    <property type="match status" value="1"/>
</dbReference>
<dbReference type="Gene3D" id="3.30.450.40">
    <property type="match status" value="1"/>
</dbReference>
<sequence length="137" mass="15046">MHLRHAQSRLAWLLGLVMATSLCSFCGAVQICLKMLMLWSILKDYASYSIYWRENSLLRVIEKTQAADGVHLFIGSDNRLFDLAGCSLIVAPLSAVGGSKLEPPLGAIGVIGPTRINYARIIPLVDCTARAISRLMR</sequence>
<dbReference type="EMBL" id="UINC01118749">
    <property type="protein sequence ID" value="SVC92089.1"/>
    <property type="molecule type" value="Genomic_DNA"/>
</dbReference>
<reference evidence="5" key="1">
    <citation type="submission" date="2018-05" db="EMBL/GenBank/DDBJ databases">
        <authorList>
            <person name="Lanie J.A."/>
            <person name="Ng W.-L."/>
            <person name="Kazmierczak K.M."/>
            <person name="Andrzejewski T.M."/>
            <person name="Davidsen T.M."/>
            <person name="Wayne K.J."/>
            <person name="Tettelin H."/>
            <person name="Glass J.I."/>
            <person name="Rusch D."/>
            <person name="Podicherti R."/>
            <person name="Tsui H.-C.T."/>
            <person name="Winkler M.E."/>
        </authorList>
    </citation>
    <scope>NUCLEOTIDE SEQUENCE</scope>
</reference>
<proteinExistence type="predicted"/>